<dbReference type="Gene3D" id="3.40.630.30">
    <property type="match status" value="1"/>
</dbReference>
<keyword evidence="3" id="KW-1185">Reference proteome</keyword>
<gene>
    <name evidence="2" type="ORF">HHL28_11895</name>
</gene>
<dbReference type="Proteomes" id="UP000501891">
    <property type="component" value="Chromosome"/>
</dbReference>
<name>A0A858R8H6_9PROT</name>
<dbReference type="GO" id="GO:0016747">
    <property type="term" value="F:acyltransferase activity, transferring groups other than amino-acyl groups"/>
    <property type="evidence" value="ECO:0007669"/>
    <property type="project" value="InterPro"/>
</dbReference>
<accession>A0A858R8H6</accession>
<sequence>MPPDISITVELGADLHTSASETVLAGLMAYNAAKLPMPESRFAVLARDVETDEVQAGISIVLYKGEAESFWAGWSVPEAEGGPALPAVLAFTERDLARRGARVLRCYSRAHDDRAPYLAGGYRDTARVRDHIRGGDFVVFSKALGGEAAPLPATLAFELREPLSRPLAKYVWRQTDQRRQRRLGVPVRWASAYVRQGGAVKGGALCYAAGDDFMVDMVWLDDSLRGTGTGYAMLDAALQAGRAMGCTRAGVETMDCQAPRFYPKLGFQPIAHLPSDVPGMGMTFFQMRL</sequence>
<dbReference type="KEGG" id="acru:HHL28_11895"/>
<proteinExistence type="predicted"/>
<dbReference type="AlphaFoldDB" id="A0A858R8H6"/>
<evidence type="ECO:0000313" key="3">
    <source>
        <dbReference type="Proteomes" id="UP000501891"/>
    </source>
</evidence>
<reference evidence="2" key="1">
    <citation type="submission" date="2020-04" db="EMBL/GenBank/DDBJ databases">
        <title>A desert anoxygenic phototrophic bacterium fixes CO2 using RubisCO under aerobic conditions.</title>
        <authorList>
            <person name="Tang K."/>
        </authorList>
    </citation>
    <scope>NUCLEOTIDE SEQUENCE [LARGE SCALE GENOMIC DNA]</scope>
    <source>
        <strain evidence="2">MIMtkB3</strain>
    </source>
</reference>
<dbReference type="InterPro" id="IPR016181">
    <property type="entry name" value="Acyl_CoA_acyltransferase"/>
</dbReference>
<evidence type="ECO:0000313" key="2">
    <source>
        <dbReference type="EMBL" id="QJE73698.1"/>
    </source>
</evidence>
<dbReference type="EMBL" id="CP051775">
    <property type="protein sequence ID" value="QJE73698.1"/>
    <property type="molecule type" value="Genomic_DNA"/>
</dbReference>
<dbReference type="Pfam" id="PF00583">
    <property type="entry name" value="Acetyltransf_1"/>
    <property type="match status" value="1"/>
</dbReference>
<dbReference type="SUPFAM" id="SSF55729">
    <property type="entry name" value="Acyl-CoA N-acyltransferases (Nat)"/>
    <property type="match status" value="1"/>
</dbReference>
<protein>
    <submittedName>
        <fullName evidence="2">GNAT family N-acetyltransferase</fullName>
    </submittedName>
</protein>
<organism evidence="2 3">
    <name type="scientific">Aerophototrophica crusticola</name>
    <dbReference type="NCBI Taxonomy" id="1709002"/>
    <lineage>
        <taxon>Bacteria</taxon>
        <taxon>Pseudomonadati</taxon>
        <taxon>Pseudomonadota</taxon>
        <taxon>Alphaproteobacteria</taxon>
        <taxon>Rhodospirillales</taxon>
        <taxon>Rhodospirillaceae</taxon>
        <taxon>Aerophototrophica</taxon>
    </lineage>
</organism>
<feature type="domain" description="N-acetyltransferase" evidence="1">
    <location>
        <begin position="146"/>
        <end position="289"/>
    </location>
</feature>
<evidence type="ECO:0000259" key="1">
    <source>
        <dbReference type="PROSITE" id="PS51186"/>
    </source>
</evidence>
<dbReference type="InterPro" id="IPR000182">
    <property type="entry name" value="GNAT_dom"/>
</dbReference>
<dbReference type="PROSITE" id="PS51186">
    <property type="entry name" value="GNAT"/>
    <property type="match status" value="1"/>
</dbReference>